<dbReference type="GO" id="GO:0008757">
    <property type="term" value="F:S-adenosylmethionine-dependent methyltransferase activity"/>
    <property type="evidence" value="ECO:0007669"/>
    <property type="project" value="InterPro"/>
</dbReference>
<evidence type="ECO:0000313" key="3">
    <source>
        <dbReference type="EMBL" id="KLU90236.1"/>
    </source>
</evidence>
<sequence>MPDLNLIAAEGNGHLPLSAIKPKGGKLETLARDANRRHGMGGFFAARDASDVYSAAEHITSPVAGPLLEHAGLLVDDELSADITRPVSVLDMACGTGVLTATLHDAMGRSGQQDADMVKITCCDISEPQVSWVRRRIKQMGWRNTEAIVADAIKCSLPSNNFDHVIIAMALMLIPDPRSTIKECMRMLKPGGKFSFSTWKIEGWVPDTRDAIAAANLPGNPCWPQDSDELVAAWAMGPWHREGFVERTLEAAGFEDVRVEVVTRHIVIENADHFCHIWRAFVAVVTQAYWTERQREQCLPLVEPAFRRFLNAKYGEGMPFTVERTAIMASGRKPMN</sequence>
<organism evidence="4 5">
    <name type="scientific">Magnaporthiopsis poae (strain ATCC 64411 / 73-15)</name>
    <name type="common">Kentucky bluegrass fungus</name>
    <name type="synonym">Magnaporthe poae</name>
    <dbReference type="NCBI Taxonomy" id="644358"/>
    <lineage>
        <taxon>Eukaryota</taxon>
        <taxon>Fungi</taxon>
        <taxon>Dikarya</taxon>
        <taxon>Ascomycota</taxon>
        <taxon>Pezizomycotina</taxon>
        <taxon>Sordariomycetes</taxon>
        <taxon>Sordariomycetidae</taxon>
        <taxon>Magnaporthales</taxon>
        <taxon>Magnaporthaceae</taxon>
        <taxon>Magnaporthiopsis</taxon>
    </lineage>
</organism>
<gene>
    <name evidence="3" type="ORF">MAPG_09200</name>
</gene>
<reference evidence="5" key="1">
    <citation type="submission" date="2010-05" db="EMBL/GenBank/DDBJ databases">
        <title>The genome sequence of Magnaporthe poae strain ATCC 64411.</title>
        <authorList>
            <person name="Ma L.-J."/>
            <person name="Dead R."/>
            <person name="Young S."/>
            <person name="Zeng Q."/>
            <person name="Koehrsen M."/>
            <person name="Alvarado L."/>
            <person name="Berlin A."/>
            <person name="Chapman S.B."/>
            <person name="Chen Z."/>
            <person name="Freedman E."/>
            <person name="Gellesch M."/>
            <person name="Goldberg J."/>
            <person name="Griggs A."/>
            <person name="Gujja S."/>
            <person name="Heilman E.R."/>
            <person name="Heiman D."/>
            <person name="Hepburn T."/>
            <person name="Howarth C."/>
            <person name="Jen D."/>
            <person name="Larson L."/>
            <person name="Mehta T."/>
            <person name="Neiman D."/>
            <person name="Pearson M."/>
            <person name="Roberts A."/>
            <person name="Saif S."/>
            <person name="Shea T."/>
            <person name="Shenoy N."/>
            <person name="Sisk P."/>
            <person name="Stolte C."/>
            <person name="Sykes S."/>
            <person name="Walk T."/>
            <person name="White J."/>
            <person name="Yandava C."/>
            <person name="Haas B."/>
            <person name="Nusbaum C."/>
            <person name="Birren B."/>
        </authorList>
    </citation>
    <scope>NUCLEOTIDE SEQUENCE [LARGE SCALE GENOMIC DNA]</scope>
    <source>
        <strain evidence="5">ATCC 64411 / 73-15</strain>
    </source>
</reference>
<accession>A0A0C4E9C0</accession>
<comment type="similarity">
    <text evidence="1">Belongs to the methyltransferase superfamily. LaeA methyltransferase family.</text>
</comment>
<evidence type="ECO:0000313" key="4">
    <source>
        <dbReference type="EnsemblFungi" id="MAPG_09200T0"/>
    </source>
</evidence>
<dbReference type="AlphaFoldDB" id="A0A0C4E9C0"/>
<feature type="domain" description="Methyltransferase" evidence="2">
    <location>
        <begin position="89"/>
        <end position="192"/>
    </location>
</feature>
<dbReference type="OMA" id="MIESITH"/>
<reference evidence="3" key="2">
    <citation type="submission" date="2010-05" db="EMBL/GenBank/DDBJ databases">
        <title>The Genome Sequence of Magnaporthe poae strain ATCC 64411.</title>
        <authorList>
            <consortium name="The Broad Institute Genome Sequencing Platform"/>
            <consortium name="Broad Institute Genome Sequencing Center for Infectious Disease"/>
            <person name="Ma L.-J."/>
            <person name="Dead R."/>
            <person name="Young S."/>
            <person name="Zeng Q."/>
            <person name="Koehrsen M."/>
            <person name="Alvarado L."/>
            <person name="Berlin A."/>
            <person name="Chapman S.B."/>
            <person name="Chen Z."/>
            <person name="Freedman E."/>
            <person name="Gellesch M."/>
            <person name="Goldberg J."/>
            <person name="Griggs A."/>
            <person name="Gujja S."/>
            <person name="Heilman E.R."/>
            <person name="Heiman D."/>
            <person name="Hepburn T."/>
            <person name="Howarth C."/>
            <person name="Jen D."/>
            <person name="Larson L."/>
            <person name="Mehta T."/>
            <person name="Neiman D."/>
            <person name="Pearson M."/>
            <person name="Roberts A."/>
            <person name="Saif S."/>
            <person name="Shea T."/>
            <person name="Shenoy N."/>
            <person name="Sisk P."/>
            <person name="Stolte C."/>
            <person name="Sykes S."/>
            <person name="Walk T."/>
            <person name="White J."/>
            <person name="Yandava C."/>
            <person name="Haas B."/>
            <person name="Nusbaum C."/>
            <person name="Birren B."/>
        </authorList>
    </citation>
    <scope>NUCLEOTIDE SEQUENCE</scope>
    <source>
        <strain evidence="3">ATCC 64411</strain>
    </source>
</reference>
<reference evidence="4" key="5">
    <citation type="submission" date="2015-06" db="UniProtKB">
        <authorList>
            <consortium name="EnsemblFungi"/>
        </authorList>
    </citation>
    <scope>IDENTIFICATION</scope>
    <source>
        <strain evidence="4">ATCC 64411</strain>
    </source>
</reference>
<dbReference type="Proteomes" id="UP000011715">
    <property type="component" value="Unassembled WGS sequence"/>
</dbReference>
<dbReference type="InterPro" id="IPR041698">
    <property type="entry name" value="Methyltransf_25"/>
</dbReference>
<name>A0A0C4E9C0_MAGP6</name>
<dbReference type="InterPro" id="IPR029063">
    <property type="entry name" value="SAM-dependent_MTases_sf"/>
</dbReference>
<dbReference type="Gene3D" id="3.40.50.150">
    <property type="entry name" value="Vaccinia Virus protein VP39"/>
    <property type="match status" value="1"/>
</dbReference>
<dbReference type="PANTHER" id="PTHR43591">
    <property type="entry name" value="METHYLTRANSFERASE"/>
    <property type="match status" value="1"/>
</dbReference>
<evidence type="ECO:0000313" key="5">
    <source>
        <dbReference type="Proteomes" id="UP000011715"/>
    </source>
</evidence>
<reference evidence="4" key="4">
    <citation type="journal article" date="2015" name="G3 (Bethesda)">
        <title>Genome sequences of three phytopathogenic species of the Magnaporthaceae family of fungi.</title>
        <authorList>
            <person name="Okagaki L.H."/>
            <person name="Nunes C.C."/>
            <person name="Sailsbery J."/>
            <person name="Clay B."/>
            <person name="Brown D."/>
            <person name="John T."/>
            <person name="Oh Y."/>
            <person name="Young N."/>
            <person name="Fitzgerald M."/>
            <person name="Haas B.J."/>
            <person name="Zeng Q."/>
            <person name="Young S."/>
            <person name="Adiconis X."/>
            <person name="Fan L."/>
            <person name="Levin J.Z."/>
            <person name="Mitchell T.K."/>
            <person name="Okubara P.A."/>
            <person name="Farman M.L."/>
            <person name="Kohn L.M."/>
            <person name="Birren B."/>
            <person name="Ma L.-J."/>
            <person name="Dean R.A."/>
        </authorList>
    </citation>
    <scope>NUCLEOTIDE SEQUENCE</scope>
    <source>
        <strain evidence="4">ATCC 64411 / 73-15</strain>
    </source>
</reference>
<dbReference type="EMBL" id="GL876974">
    <property type="protein sequence ID" value="KLU90236.1"/>
    <property type="molecule type" value="Genomic_DNA"/>
</dbReference>
<dbReference type="VEuPathDB" id="FungiDB:MAPG_09200"/>
<proteinExistence type="inferred from homology"/>
<keyword evidence="5" id="KW-1185">Reference proteome</keyword>
<dbReference type="Pfam" id="PF13649">
    <property type="entry name" value="Methyltransf_25"/>
    <property type="match status" value="1"/>
</dbReference>
<dbReference type="EnsemblFungi" id="MAPG_09200T0">
    <property type="protein sequence ID" value="MAPG_09200T0"/>
    <property type="gene ID" value="MAPG_09200"/>
</dbReference>
<protein>
    <recommendedName>
        <fullName evidence="2">Methyltransferase domain-containing protein</fullName>
    </recommendedName>
</protein>
<dbReference type="eggNOG" id="ENOG502S4V1">
    <property type="taxonomic scope" value="Eukaryota"/>
</dbReference>
<dbReference type="EMBL" id="ADBL01002254">
    <property type="status" value="NOT_ANNOTATED_CDS"/>
    <property type="molecule type" value="Genomic_DNA"/>
</dbReference>
<dbReference type="CDD" id="cd02440">
    <property type="entry name" value="AdoMet_MTases"/>
    <property type="match status" value="1"/>
</dbReference>
<evidence type="ECO:0000256" key="1">
    <source>
        <dbReference type="ARBA" id="ARBA00038158"/>
    </source>
</evidence>
<reference evidence="3" key="3">
    <citation type="submission" date="2011-03" db="EMBL/GenBank/DDBJ databases">
        <title>Annotation of Magnaporthe poae ATCC 64411.</title>
        <authorList>
            <person name="Ma L.-J."/>
            <person name="Dead R."/>
            <person name="Young S.K."/>
            <person name="Zeng Q."/>
            <person name="Gargeya S."/>
            <person name="Fitzgerald M."/>
            <person name="Haas B."/>
            <person name="Abouelleil A."/>
            <person name="Alvarado L."/>
            <person name="Arachchi H.M."/>
            <person name="Berlin A."/>
            <person name="Brown A."/>
            <person name="Chapman S.B."/>
            <person name="Chen Z."/>
            <person name="Dunbar C."/>
            <person name="Freedman E."/>
            <person name="Gearin G."/>
            <person name="Gellesch M."/>
            <person name="Goldberg J."/>
            <person name="Griggs A."/>
            <person name="Gujja S."/>
            <person name="Heiman D."/>
            <person name="Howarth C."/>
            <person name="Larson L."/>
            <person name="Lui A."/>
            <person name="MacDonald P.J.P."/>
            <person name="Mehta T."/>
            <person name="Montmayeur A."/>
            <person name="Murphy C."/>
            <person name="Neiman D."/>
            <person name="Pearson M."/>
            <person name="Priest M."/>
            <person name="Roberts A."/>
            <person name="Saif S."/>
            <person name="Shea T."/>
            <person name="Shenoy N."/>
            <person name="Sisk P."/>
            <person name="Stolte C."/>
            <person name="Sykes S."/>
            <person name="Yandava C."/>
            <person name="Wortman J."/>
            <person name="Nusbaum C."/>
            <person name="Birren B."/>
        </authorList>
    </citation>
    <scope>NUCLEOTIDE SEQUENCE</scope>
    <source>
        <strain evidence="3">ATCC 64411</strain>
    </source>
</reference>
<dbReference type="OrthoDB" id="66144at2759"/>
<evidence type="ECO:0000259" key="2">
    <source>
        <dbReference type="Pfam" id="PF13649"/>
    </source>
</evidence>
<dbReference type="SUPFAM" id="SSF53335">
    <property type="entry name" value="S-adenosyl-L-methionine-dependent methyltransferases"/>
    <property type="match status" value="1"/>
</dbReference>